<protein>
    <submittedName>
        <fullName evidence="1">Uncharacterized protein</fullName>
    </submittedName>
</protein>
<reference evidence="1 2" key="1">
    <citation type="submission" date="2016-10" db="EMBL/GenBank/DDBJ databases">
        <authorList>
            <person name="de Groot N.N."/>
        </authorList>
    </citation>
    <scope>NUCLEOTIDE SEQUENCE [LARGE SCALE GENOMIC DNA]</scope>
    <source>
        <strain evidence="1 2">DSM 46701</strain>
    </source>
</reference>
<proteinExistence type="predicted"/>
<evidence type="ECO:0000313" key="2">
    <source>
        <dbReference type="Proteomes" id="UP000199695"/>
    </source>
</evidence>
<dbReference type="Proteomes" id="UP000199695">
    <property type="component" value="Unassembled WGS sequence"/>
</dbReference>
<dbReference type="EMBL" id="FOCQ01000014">
    <property type="protein sequence ID" value="SEN55516.1"/>
    <property type="molecule type" value="Genomic_DNA"/>
</dbReference>
<gene>
    <name evidence="1" type="ORF">SAMN05444955_11431</name>
</gene>
<sequence>MIKLQLFTRDDFARMIDWAVSPEFLVQWAGTEFTYPGRAFARSAKSGRRVLESGCDEHVGR</sequence>
<keyword evidence="2" id="KW-1185">Reference proteome</keyword>
<dbReference type="AlphaFoldDB" id="A0A1H8HHB5"/>
<evidence type="ECO:0000313" key="1">
    <source>
        <dbReference type="EMBL" id="SEN55516.1"/>
    </source>
</evidence>
<dbReference type="STRING" id="1173111.SAMN05444955_11431"/>
<accession>A0A1H8HHB5</accession>
<dbReference type="RefSeq" id="WP_089970987.1">
    <property type="nucleotide sequence ID" value="NZ_FOCQ01000014.1"/>
</dbReference>
<name>A0A1H8HHB5_9BACL</name>
<organism evidence="1 2">
    <name type="scientific">Lihuaxuella thermophila</name>
    <dbReference type="NCBI Taxonomy" id="1173111"/>
    <lineage>
        <taxon>Bacteria</taxon>
        <taxon>Bacillati</taxon>
        <taxon>Bacillota</taxon>
        <taxon>Bacilli</taxon>
        <taxon>Bacillales</taxon>
        <taxon>Thermoactinomycetaceae</taxon>
        <taxon>Lihuaxuella</taxon>
    </lineage>
</organism>